<dbReference type="AlphaFoldDB" id="A0A6A4NUE7"/>
<sequence>MEEPHSEAVPSGLLWELDHFDLDTCPYQPYVLISRTFHLGIPPYVGPRQQLSFRSGKLTHHNGSNV</sequence>
<keyword evidence="2" id="KW-1185">Reference proteome</keyword>
<reference evidence="2" key="1">
    <citation type="journal article" date="2020" name="Nat. Commun.">
        <title>Genome sequence of the cluster root forming white lupin.</title>
        <authorList>
            <person name="Hufnagel B."/>
            <person name="Marques A."/>
            <person name="Soriano A."/>
            <person name="Marques L."/>
            <person name="Divol F."/>
            <person name="Doumas P."/>
            <person name="Sallet E."/>
            <person name="Mancinotti D."/>
            <person name="Carrere S."/>
            <person name="Marande W."/>
            <person name="Arribat S."/>
            <person name="Keller J."/>
            <person name="Huneau C."/>
            <person name="Blein T."/>
            <person name="Aime D."/>
            <person name="Laguerre M."/>
            <person name="Taylor J."/>
            <person name="Schubert V."/>
            <person name="Nelson M."/>
            <person name="Geu-Flores F."/>
            <person name="Crespi M."/>
            <person name="Gallardo-Guerrero K."/>
            <person name="Delaux P.-M."/>
            <person name="Salse J."/>
            <person name="Berges H."/>
            <person name="Guyot R."/>
            <person name="Gouzy J."/>
            <person name="Peret B."/>
        </authorList>
    </citation>
    <scope>NUCLEOTIDE SEQUENCE [LARGE SCALE GENOMIC DNA]</scope>
    <source>
        <strain evidence="2">cv. Amiga</strain>
    </source>
</reference>
<accession>A0A6A4NUE7</accession>
<organism evidence="1 2">
    <name type="scientific">Lupinus albus</name>
    <name type="common">White lupine</name>
    <name type="synonym">Lupinus termis</name>
    <dbReference type="NCBI Taxonomy" id="3870"/>
    <lineage>
        <taxon>Eukaryota</taxon>
        <taxon>Viridiplantae</taxon>
        <taxon>Streptophyta</taxon>
        <taxon>Embryophyta</taxon>
        <taxon>Tracheophyta</taxon>
        <taxon>Spermatophyta</taxon>
        <taxon>Magnoliopsida</taxon>
        <taxon>eudicotyledons</taxon>
        <taxon>Gunneridae</taxon>
        <taxon>Pentapetalae</taxon>
        <taxon>rosids</taxon>
        <taxon>fabids</taxon>
        <taxon>Fabales</taxon>
        <taxon>Fabaceae</taxon>
        <taxon>Papilionoideae</taxon>
        <taxon>50 kb inversion clade</taxon>
        <taxon>genistoids sensu lato</taxon>
        <taxon>core genistoids</taxon>
        <taxon>Genisteae</taxon>
        <taxon>Lupinus</taxon>
    </lineage>
</organism>
<evidence type="ECO:0000313" key="1">
    <source>
        <dbReference type="EMBL" id="KAE9597266.1"/>
    </source>
</evidence>
<dbReference type="Proteomes" id="UP000447434">
    <property type="component" value="Chromosome 16"/>
</dbReference>
<gene>
    <name evidence="1" type="ORF">Lalb_Chr16g0384741</name>
</gene>
<proteinExistence type="predicted"/>
<comment type="caution">
    <text evidence="1">The sequence shown here is derived from an EMBL/GenBank/DDBJ whole genome shotgun (WGS) entry which is preliminary data.</text>
</comment>
<name>A0A6A4NUE7_LUPAL</name>
<dbReference type="EMBL" id="WOCE01000016">
    <property type="protein sequence ID" value="KAE9597266.1"/>
    <property type="molecule type" value="Genomic_DNA"/>
</dbReference>
<protein>
    <submittedName>
        <fullName evidence="1">Uncharacterized protein</fullName>
    </submittedName>
</protein>
<evidence type="ECO:0000313" key="2">
    <source>
        <dbReference type="Proteomes" id="UP000447434"/>
    </source>
</evidence>